<feature type="compositionally biased region" description="Basic and acidic residues" evidence="1">
    <location>
        <begin position="16"/>
        <end position="34"/>
    </location>
</feature>
<accession>A0A151ZHF7</accession>
<dbReference type="EMBL" id="LODT01000028">
    <property type="protein sequence ID" value="KYQ93349.1"/>
    <property type="molecule type" value="Genomic_DNA"/>
</dbReference>
<dbReference type="InterPro" id="IPR046860">
    <property type="entry name" value="SnoaL_5"/>
</dbReference>
<feature type="compositionally biased region" description="Basic residues" evidence="1">
    <location>
        <begin position="1"/>
        <end position="15"/>
    </location>
</feature>
<dbReference type="FunCoup" id="A0A151ZHF7">
    <property type="interactions" value="127"/>
</dbReference>
<dbReference type="SUPFAM" id="SSF54427">
    <property type="entry name" value="NTF2-like"/>
    <property type="match status" value="2"/>
</dbReference>
<dbReference type="PANTHER" id="PTHR34003:SF2">
    <property type="entry name" value="SNOAL-LIKE DOMAIN-CONTAINING PROTEIN"/>
    <property type="match status" value="1"/>
</dbReference>
<dbReference type="OMA" id="TQWAFQE"/>
<dbReference type="OrthoDB" id="21783at2759"/>
<dbReference type="AlphaFoldDB" id="A0A151ZHF7"/>
<dbReference type="Pfam" id="PF20409">
    <property type="entry name" value="SnoaL_5"/>
    <property type="match status" value="2"/>
</dbReference>
<evidence type="ECO:0000313" key="4">
    <source>
        <dbReference type="Proteomes" id="UP000076078"/>
    </source>
</evidence>
<organism evidence="3 4">
    <name type="scientific">Tieghemostelium lacteum</name>
    <name type="common">Slime mold</name>
    <name type="synonym">Dictyostelium lacteum</name>
    <dbReference type="NCBI Taxonomy" id="361077"/>
    <lineage>
        <taxon>Eukaryota</taxon>
        <taxon>Amoebozoa</taxon>
        <taxon>Evosea</taxon>
        <taxon>Eumycetozoa</taxon>
        <taxon>Dictyostelia</taxon>
        <taxon>Dictyosteliales</taxon>
        <taxon>Raperosteliaceae</taxon>
        <taxon>Tieghemostelium</taxon>
    </lineage>
</organism>
<reference evidence="3 4" key="1">
    <citation type="submission" date="2015-12" db="EMBL/GenBank/DDBJ databases">
        <title>Dictyostelia acquired genes for synthesis and detection of signals that induce cell-type specialization by lateral gene transfer from prokaryotes.</title>
        <authorList>
            <person name="Gloeckner G."/>
            <person name="Schaap P."/>
        </authorList>
    </citation>
    <scope>NUCLEOTIDE SEQUENCE [LARGE SCALE GENOMIC DNA]</scope>
    <source>
        <strain evidence="3 4">TK</strain>
    </source>
</reference>
<comment type="caution">
    <text evidence="3">The sequence shown here is derived from an EMBL/GenBank/DDBJ whole genome shotgun (WGS) entry which is preliminary data.</text>
</comment>
<dbReference type="InterPro" id="IPR032710">
    <property type="entry name" value="NTF2-like_dom_sf"/>
</dbReference>
<name>A0A151ZHF7_TIELA</name>
<feature type="domain" description="SnoaL-like" evidence="2">
    <location>
        <begin position="68"/>
        <end position="166"/>
    </location>
</feature>
<dbReference type="PANTHER" id="PTHR34003">
    <property type="entry name" value="BLL2395 PROTEIN"/>
    <property type="match status" value="1"/>
</dbReference>
<sequence>MPLNLKKKLSKIFKKDKKDKSTKPQENKPLDEKTPVATTTITTTTATVNVASNETIEQSLNAIIKGIQSNKILEVFDKYYHDEVVMYENGTSENRTGKAANRKAEEGFVNNATIHSAVVNKLLITGNNTSYEMTMDFTYGGHRIQKTQWAFQEWKDGKIIKEEFLYGEPKPQSETVEDSFKSIIKGIQDNKILEVFDKYYHDEIVMYENGKSENRTGKASNRKAEEGFVNNATIHSAVVNKLLITGNNTGYEMTMDFTYGGHRIQKTQWAFQEWKDGKIIKEEFLYGEPKAETK</sequence>
<feature type="domain" description="SnoaL-like" evidence="2">
    <location>
        <begin position="176"/>
        <end position="286"/>
    </location>
</feature>
<evidence type="ECO:0000313" key="3">
    <source>
        <dbReference type="EMBL" id="KYQ93349.1"/>
    </source>
</evidence>
<dbReference type="Proteomes" id="UP000076078">
    <property type="component" value="Unassembled WGS sequence"/>
</dbReference>
<evidence type="ECO:0000259" key="2">
    <source>
        <dbReference type="Pfam" id="PF20409"/>
    </source>
</evidence>
<protein>
    <recommendedName>
        <fullName evidence="2">SnoaL-like domain-containing protein</fullName>
    </recommendedName>
</protein>
<proteinExistence type="predicted"/>
<feature type="region of interest" description="Disordered" evidence="1">
    <location>
        <begin position="1"/>
        <end position="34"/>
    </location>
</feature>
<evidence type="ECO:0000256" key="1">
    <source>
        <dbReference type="SAM" id="MobiDB-lite"/>
    </source>
</evidence>
<dbReference type="InParanoid" id="A0A151ZHF7"/>
<gene>
    <name evidence="3" type="ORF">DLAC_06020</name>
</gene>
<dbReference type="Gene3D" id="3.10.450.50">
    <property type="match status" value="2"/>
</dbReference>
<keyword evidence="4" id="KW-1185">Reference proteome</keyword>